<dbReference type="EC" id="2.7.8.5" evidence="11"/>
<dbReference type="PROSITE" id="PS00379">
    <property type="entry name" value="CDP_ALCOHOL_P_TRANSF"/>
    <property type="match status" value="1"/>
</dbReference>
<evidence type="ECO:0000256" key="11">
    <source>
        <dbReference type="NCBIfam" id="TIGR00560"/>
    </source>
</evidence>
<comment type="subcellular location">
    <subcellularLocation>
        <location evidence="1">Membrane</location>
        <topology evidence="1">Multi-pass membrane protein</topology>
    </subcellularLocation>
</comment>
<dbReference type="EMBL" id="BMNZ01000001">
    <property type="protein sequence ID" value="GGM81179.1"/>
    <property type="molecule type" value="Genomic_DNA"/>
</dbReference>
<sequence>MTPQTFHRGEGPAPRPTDWNLPNALTVLRFLLVPVYAVLLFQDGGHEPWWRFWAWVVFALAAVTDGVDGKIARRRGEITNFGKVADPIADKALTGTAFIGLSLLGVVWWWVTVVILVREIGITVLRFVVIRHGVMPAGRGGKLKTMLQTLALGSLTLPLWVWPFSDVLTTIAYVLLGAALVMTVVSGVDYVFKAARLRETSERTRTRRAARAARAGQHGTGPDGTGPDGAGPDGTGPDGTGPDGTGHGDTPASPERTAKRD</sequence>
<evidence type="ECO:0000256" key="14">
    <source>
        <dbReference type="SAM" id="Phobius"/>
    </source>
</evidence>
<feature type="compositionally biased region" description="Gly residues" evidence="13">
    <location>
        <begin position="218"/>
        <end position="247"/>
    </location>
</feature>
<feature type="transmembrane region" description="Helical" evidence="14">
    <location>
        <begin position="21"/>
        <end position="40"/>
    </location>
</feature>
<gene>
    <name evidence="15" type="ORF">GCM10009721_01990</name>
</gene>
<keyword evidence="8 14" id="KW-0472">Membrane</keyword>
<evidence type="ECO:0000256" key="6">
    <source>
        <dbReference type="ARBA" id="ARBA00022989"/>
    </source>
</evidence>
<evidence type="ECO:0000256" key="13">
    <source>
        <dbReference type="SAM" id="MobiDB-lite"/>
    </source>
</evidence>
<reference evidence="16" key="1">
    <citation type="journal article" date="2019" name="Int. J. Syst. Evol. Microbiol.">
        <title>The Global Catalogue of Microorganisms (GCM) 10K type strain sequencing project: providing services to taxonomists for standard genome sequencing and annotation.</title>
        <authorList>
            <consortium name="The Broad Institute Genomics Platform"/>
            <consortium name="The Broad Institute Genome Sequencing Center for Infectious Disease"/>
            <person name="Wu L."/>
            <person name="Ma J."/>
        </authorList>
    </citation>
    <scope>NUCLEOTIDE SEQUENCE [LARGE SCALE GENOMIC DNA]</scope>
    <source>
        <strain evidence="16">JCM 1365</strain>
    </source>
</reference>
<keyword evidence="5 14" id="KW-0812">Transmembrane</keyword>
<evidence type="ECO:0000256" key="1">
    <source>
        <dbReference type="ARBA" id="ARBA00004141"/>
    </source>
</evidence>
<dbReference type="InterPro" id="IPR000462">
    <property type="entry name" value="CDP-OH_P_trans"/>
</dbReference>
<keyword evidence="16" id="KW-1185">Reference proteome</keyword>
<feature type="transmembrane region" description="Helical" evidence="14">
    <location>
        <begin position="146"/>
        <end position="165"/>
    </location>
</feature>
<dbReference type="Pfam" id="PF01066">
    <property type="entry name" value="CDP-OH_P_transf"/>
    <property type="match status" value="1"/>
</dbReference>
<feature type="transmembrane region" description="Helical" evidence="14">
    <location>
        <begin position="92"/>
        <end position="110"/>
    </location>
</feature>
<evidence type="ECO:0000256" key="4">
    <source>
        <dbReference type="ARBA" id="ARBA00022679"/>
    </source>
</evidence>
<dbReference type="PANTHER" id="PTHR14269:SF52">
    <property type="entry name" value="PHOSPHATIDYLGLYCEROPHOSPHATE SYNTHASE-RELATED"/>
    <property type="match status" value="1"/>
</dbReference>
<dbReference type="InterPro" id="IPR048254">
    <property type="entry name" value="CDP_ALCOHOL_P_TRANSF_CS"/>
</dbReference>
<comment type="caution">
    <text evidence="15">The sequence shown here is derived from an EMBL/GenBank/DDBJ whole genome shotgun (WGS) entry which is preliminary data.</text>
</comment>
<keyword evidence="4 12" id="KW-0808">Transferase</keyword>
<dbReference type="Proteomes" id="UP000623461">
    <property type="component" value="Unassembled WGS sequence"/>
</dbReference>
<feature type="transmembrane region" description="Helical" evidence="14">
    <location>
        <begin position="171"/>
        <end position="192"/>
    </location>
</feature>
<feature type="region of interest" description="Disordered" evidence="13">
    <location>
        <begin position="203"/>
        <end position="261"/>
    </location>
</feature>
<dbReference type="InterPro" id="IPR043130">
    <property type="entry name" value="CDP-OH_PTrfase_TM_dom"/>
</dbReference>
<evidence type="ECO:0000313" key="16">
    <source>
        <dbReference type="Proteomes" id="UP000623461"/>
    </source>
</evidence>
<keyword evidence="10" id="KW-1208">Phospholipid metabolism</keyword>
<evidence type="ECO:0000256" key="7">
    <source>
        <dbReference type="ARBA" id="ARBA00023098"/>
    </source>
</evidence>
<evidence type="ECO:0000256" key="12">
    <source>
        <dbReference type="RuleBase" id="RU003750"/>
    </source>
</evidence>
<comment type="similarity">
    <text evidence="2 12">Belongs to the CDP-alcohol phosphatidyltransferase class-I family.</text>
</comment>
<dbReference type="NCBIfam" id="TIGR00560">
    <property type="entry name" value="pgsA"/>
    <property type="match status" value="1"/>
</dbReference>
<evidence type="ECO:0000256" key="5">
    <source>
        <dbReference type="ARBA" id="ARBA00022692"/>
    </source>
</evidence>
<dbReference type="Gene3D" id="1.20.120.1760">
    <property type="match status" value="1"/>
</dbReference>
<keyword evidence="9" id="KW-0594">Phospholipid biosynthesis</keyword>
<evidence type="ECO:0000256" key="8">
    <source>
        <dbReference type="ARBA" id="ARBA00023136"/>
    </source>
</evidence>
<dbReference type="InterPro" id="IPR004570">
    <property type="entry name" value="Phosphatidylglycerol_P_synth"/>
</dbReference>
<proteinExistence type="inferred from homology"/>
<evidence type="ECO:0000256" key="3">
    <source>
        <dbReference type="ARBA" id="ARBA00022516"/>
    </source>
</evidence>
<dbReference type="PANTHER" id="PTHR14269">
    <property type="entry name" value="CDP-DIACYLGLYCEROL--GLYCEROL-3-PHOSPHATE 3-PHOSPHATIDYLTRANSFERASE-RELATED"/>
    <property type="match status" value="1"/>
</dbReference>
<name>A0ABQ2HIP1_9MICO</name>
<dbReference type="InterPro" id="IPR050324">
    <property type="entry name" value="CDP-alcohol_PTase-I"/>
</dbReference>
<organism evidence="15 16">
    <name type="scientific">Terrabacter tumescens</name>
    <dbReference type="NCBI Taxonomy" id="60443"/>
    <lineage>
        <taxon>Bacteria</taxon>
        <taxon>Bacillati</taxon>
        <taxon>Actinomycetota</taxon>
        <taxon>Actinomycetes</taxon>
        <taxon>Micrococcales</taxon>
        <taxon>Intrasporangiaceae</taxon>
        <taxon>Terrabacter</taxon>
    </lineage>
</organism>
<accession>A0ABQ2HIP1</accession>
<keyword evidence="7" id="KW-0443">Lipid metabolism</keyword>
<keyword evidence="3" id="KW-0444">Lipid biosynthesis</keyword>
<evidence type="ECO:0000313" key="15">
    <source>
        <dbReference type="EMBL" id="GGM81179.1"/>
    </source>
</evidence>
<evidence type="ECO:0000256" key="9">
    <source>
        <dbReference type="ARBA" id="ARBA00023209"/>
    </source>
</evidence>
<evidence type="ECO:0000256" key="2">
    <source>
        <dbReference type="ARBA" id="ARBA00010441"/>
    </source>
</evidence>
<keyword evidence="6 14" id="KW-1133">Transmembrane helix</keyword>
<dbReference type="RefSeq" id="WP_081920284.1">
    <property type="nucleotide sequence ID" value="NZ_BMNZ01000001.1"/>
</dbReference>
<evidence type="ECO:0000256" key="10">
    <source>
        <dbReference type="ARBA" id="ARBA00023264"/>
    </source>
</evidence>
<protein>
    <recommendedName>
        <fullName evidence="11">CDP-diacylglycerol--glycerol-3-phosphate 3-phosphatidyltransferase</fullName>
        <ecNumber evidence="11">2.7.8.5</ecNumber>
    </recommendedName>
</protein>